<dbReference type="CDD" id="cd07377">
    <property type="entry name" value="WHTH_GntR"/>
    <property type="match status" value="1"/>
</dbReference>
<evidence type="ECO:0000256" key="3">
    <source>
        <dbReference type="ARBA" id="ARBA00023163"/>
    </source>
</evidence>
<sequence length="226" mass="25901">MKNRKYLDELGGVEMEGENKKRVLLPRYQQVAVEIAERIADNRYRVGEKIHARSTLASNFNVSPETARKAINVLVDLGIMEVRHGSGAYVLSREKAKVYFEKYQDVQSAQEIKNDIQTSIENQKQELNNMTQLLDQLFAQTKRVHNVAPFVPYELTLTEAAEHLEQTVNELNIWHETGATIIAIQQKEQLLLSPGPYAKICVGDTLFFVGNELVLQRMQHLFYPDK</sequence>
<keyword evidence="4" id="KW-0175">Coiled coil</keyword>
<dbReference type="GO" id="GO:0008324">
    <property type="term" value="F:monoatomic cation transmembrane transporter activity"/>
    <property type="evidence" value="ECO:0007669"/>
    <property type="project" value="InterPro"/>
</dbReference>
<accession>A0A1L8SX25</accession>
<name>A0A1L8SX25_9ENTE</name>
<dbReference type="PANTHER" id="PTHR44846:SF1">
    <property type="entry name" value="MANNOSYL-D-GLYCERATE TRANSPORT_METABOLISM SYSTEM REPRESSOR MNGR-RELATED"/>
    <property type="match status" value="1"/>
</dbReference>
<keyword evidence="2" id="KW-0238">DNA-binding</keyword>
<evidence type="ECO:0000256" key="1">
    <source>
        <dbReference type="ARBA" id="ARBA00023015"/>
    </source>
</evidence>
<dbReference type="PROSITE" id="PS51202">
    <property type="entry name" value="RCK_C"/>
    <property type="match status" value="1"/>
</dbReference>
<dbReference type="InterPro" id="IPR000524">
    <property type="entry name" value="Tscrpt_reg_HTH_GntR"/>
</dbReference>
<reference evidence="7 8" key="1">
    <citation type="submission" date="2014-12" db="EMBL/GenBank/DDBJ databases">
        <title>Draft genome sequences of 29 type strains of Enterococci.</title>
        <authorList>
            <person name="Zhong Z."/>
            <person name="Sun Z."/>
            <person name="Liu W."/>
            <person name="Zhang W."/>
            <person name="Zhang H."/>
        </authorList>
    </citation>
    <scope>NUCLEOTIDE SEQUENCE [LARGE SCALE GENOMIC DNA]</scope>
    <source>
        <strain evidence="7 8">DSM 22802</strain>
    </source>
</reference>
<dbReference type="AlphaFoldDB" id="A0A1L8SX25"/>
<protein>
    <submittedName>
        <fullName evidence="7">GntR family transcriptional regulator</fullName>
    </submittedName>
</protein>
<gene>
    <name evidence="7" type="ORF">RV00_GL001954</name>
</gene>
<dbReference type="SUPFAM" id="SSF116726">
    <property type="entry name" value="TrkA C-terminal domain-like"/>
    <property type="match status" value="1"/>
</dbReference>
<dbReference type="Gene3D" id="1.10.10.10">
    <property type="entry name" value="Winged helix-like DNA-binding domain superfamily/Winged helix DNA-binding domain"/>
    <property type="match status" value="1"/>
</dbReference>
<dbReference type="SMART" id="SM00345">
    <property type="entry name" value="HTH_GNTR"/>
    <property type="match status" value="1"/>
</dbReference>
<dbReference type="InterPro" id="IPR006037">
    <property type="entry name" value="RCK_C"/>
</dbReference>
<evidence type="ECO:0000313" key="7">
    <source>
        <dbReference type="EMBL" id="OJG36595.1"/>
    </source>
</evidence>
<dbReference type="GO" id="GO:0006813">
    <property type="term" value="P:potassium ion transport"/>
    <property type="evidence" value="ECO:0007669"/>
    <property type="project" value="InterPro"/>
</dbReference>
<dbReference type="InterPro" id="IPR036721">
    <property type="entry name" value="RCK_C_sf"/>
</dbReference>
<dbReference type="GO" id="GO:0003677">
    <property type="term" value="F:DNA binding"/>
    <property type="evidence" value="ECO:0007669"/>
    <property type="project" value="UniProtKB-KW"/>
</dbReference>
<dbReference type="EMBL" id="JXKM01000003">
    <property type="protein sequence ID" value="OJG36595.1"/>
    <property type="molecule type" value="Genomic_DNA"/>
</dbReference>
<organism evidence="7 8">
    <name type="scientific">Enterococcus devriesei</name>
    <dbReference type="NCBI Taxonomy" id="319970"/>
    <lineage>
        <taxon>Bacteria</taxon>
        <taxon>Bacillati</taxon>
        <taxon>Bacillota</taxon>
        <taxon>Bacilli</taxon>
        <taxon>Lactobacillales</taxon>
        <taxon>Enterococcaceae</taxon>
        <taxon>Enterococcus</taxon>
    </lineage>
</organism>
<evidence type="ECO:0000313" key="8">
    <source>
        <dbReference type="Proteomes" id="UP000183700"/>
    </source>
</evidence>
<feature type="coiled-coil region" evidence="4">
    <location>
        <begin position="106"/>
        <end position="140"/>
    </location>
</feature>
<dbReference type="SUPFAM" id="SSF46785">
    <property type="entry name" value="Winged helix' DNA-binding domain"/>
    <property type="match status" value="1"/>
</dbReference>
<evidence type="ECO:0000256" key="2">
    <source>
        <dbReference type="ARBA" id="ARBA00023125"/>
    </source>
</evidence>
<evidence type="ECO:0000259" key="5">
    <source>
        <dbReference type="PROSITE" id="PS50949"/>
    </source>
</evidence>
<feature type="domain" description="RCK C-terminal" evidence="6">
    <location>
        <begin position="139"/>
        <end position="224"/>
    </location>
</feature>
<evidence type="ECO:0000259" key="6">
    <source>
        <dbReference type="PROSITE" id="PS51202"/>
    </source>
</evidence>
<dbReference type="InterPro" id="IPR050679">
    <property type="entry name" value="Bact_HTH_transcr_reg"/>
</dbReference>
<dbReference type="InterPro" id="IPR036388">
    <property type="entry name" value="WH-like_DNA-bd_sf"/>
</dbReference>
<dbReference type="GO" id="GO:0003700">
    <property type="term" value="F:DNA-binding transcription factor activity"/>
    <property type="evidence" value="ECO:0007669"/>
    <property type="project" value="InterPro"/>
</dbReference>
<dbReference type="Pfam" id="PF02080">
    <property type="entry name" value="TrkA_C"/>
    <property type="match status" value="1"/>
</dbReference>
<dbReference type="Gene3D" id="3.30.70.1450">
    <property type="entry name" value="Regulator of K+ conductance, C-terminal domain"/>
    <property type="match status" value="1"/>
</dbReference>
<dbReference type="PROSITE" id="PS50949">
    <property type="entry name" value="HTH_GNTR"/>
    <property type="match status" value="1"/>
</dbReference>
<dbReference type="PANTHER" id="PTHR44846">
    <property type="entry name" value="MANNOSYL-D-GLYCERATE TRANSPORT/METABOLISM SYSTEM REPRESSOR MNGR-RELATED"/>
    <property type="match status" value="1"/>
</dbReference>
<keyword evidence="3" id="KW-0804">Transcription</keyword>
<comment type="caution">
    <text evidence="7">The sequence shown here is derived from an EMBL/GenBank/DDBJ whole genome shotgun (WGS) entry which is preliminary data.</text>
</comment>
<dbReference type="GO" id="GO:0045892">
    <property type="term" value="P:negative regulation of DNA-templated transcription"/>
    <property type="evidence" value="ECO:0007669"/>
    <property type="project" value="TreeGrafter"/>
</dbReference>
<evidence type="ECO:0000256" key="4">
    <source>
        <dbReference type="SAM" id="Coils"/>
    </source>
</evidence>
<keyword evidence="1" id="KW-0805">Transcription regulation</keyword>
<dbReference type="Pfam" id="PF00392">
    <property type="entry name" value="GntR"/>
    <property type="match status" value="1"/>
</dbReference>
<dbReference type="Proteomes" id="UP000183700">
    <property type="component" value="Unassembled WGS sequence"/>
</dbReference>
<proteinExistence type="predicted"/>
<keyword evidence="8" id="KW-1185">Reference proteome</keyword>
<dbReference type="STRING" id="319970.RV00_GL001954"/>
<feature type="domain" description="HTH gntR-type" evidence="5">
    <location>
        <begin position="25"/>
        <end position="93"/>
    </location>
</feature>
<dbReference type="InterPro" id="IPR036390">
    <property type="entry name" value="WH_DNA-bd_sf"/>
</dbReference>